<dbReference type="Pfam" id="PF09369">
    <property type="entry name" value="MZB"/>
    <property type="match status" value="1"/>
</dbReference>
<dbReference type="InterPro" id="IPR001650">
    <property type="entry name" value="Helicase_C-like"/>
</dbReference>
<keyword evidence="7" id="KW-1185">Reference proteome</keyword>
<gene>
    <name evidence="6" type="ORF">EV671_1001170</name>
</gene>
<feature type="domain" description="Helicase ATP-binding" evidence="4">
    <location>
        <begin position="67"/>
        <end position="368"/>
    </location>
</feature>
<dbReference type="InterPro" id="IPR011545">
    <property type="entry name" value="DEAD/DEAH_box_helicase_dom"/>
</dbReference>
<dbReference type="InterPro" id="IPR027417">
    <property type="entry name" value="P-loop_NTPase"/>
</dbReference>
<evidence type="ECO:0000313" key="6">
    <source>
        <dbReference type="EMBL" id="TCV04415.1"/>
    </source>
</evidence>
<dbReference type="Pfam" id="PF00271">
    <property type="entry name" value="Helicase_C"/>
    <property type="match status" value="1"/>
</dbReference>
<dbReference type="GO" id="GO:0036297">
    <property type="term" value="P:interstrand cross-link repair"/>
    <property type="evidence" value="ECO:0007669"/>
    <property type="project" value="TreeGrafter"/>
</dbReference>
<proteinExistence type="predicted"/>
<dbReference type="PROSITE" id="PS51192">
    <property type="entry name" value="HELICASE_ATP_BIND_1"/>
    <property type="match status" value="1"/>
</dbReference>
<dbReference type="PROSITE" id="PS51194">
    <property type="entry name" value="HELICASE_CTER"/>
    <property type="match status" value="1"/>
</dbReference>
<keyword evidence="6" id="KW-0378">Hydrolase</keyword>
<dbReference type="GO" id="GO:0003676">
    <property type="term" value="F:nucleic acid binding"/>
    <property type="evidence" value="ECO:0007669"/>
    <property type="project" value="InterPro"/>
</dbReference>
<dbReference type="Gene3D" id="3.40.50.300">
    <property type="entry name" value="P-loop containing nucleotide triphosphate hydrolases"/>
    <property type="match status" value="3"/>
</dbReference>
<evidence type="ECO:0000313" key="7">
    <source>
        <dbReference type="Proteomes" id="UP000295110"/>
    </source>
</evidence>
<dbReference type="GO" id="GO:0043138">
    <property type="term" value="F:3'-5' DNA helicase activity"/>
    <property type="evidence" value="ECO:0007669"/>
    <property type="project" value="TreeGrafter"/>
</dbReference>
<keyword evidence="6" id="KW-0347">Helicase</keyword>
<dbReference type="GO" id="GO:0005524">
    <property type="term" value="F:ATP binding"/>
    <property type="evidence" value="ECO:0007669"/>
    <property type="project" value="UniProtKB-KW"/>
</dbReference>
<dbReference type="InterPro" id="IPR018973">
    <property type="entry name" value="MZB"/>
</dbReference>
<dbReference type="PANTHER" id="PTHR47957:SF3">
    <property type="entry name" value="ATP-DEPENDENT HELICASE HRQ1"/>
    <property type="match status" value="1"/>
</dbReference>
<feature type="domain" description="Helicase C-terminal" evidence="5">
    <location>
        <begin position="1003"/>
        <end position="1173"/>
    </location>
</feature>
<dbReference type="Pfam" id="PF00270">
    <property type="entry name" value="DEAD"/>
    <property type="match status" value="1"/>
</dbReference>
<feature type="region of interest" description="Disordered" evidence="3">
    <location>
        <begin position="192"/>
        <end position="215"/>
    </location>
</feature>
<dbReference type="Proteomes" id="UP000295110">
    <property type="component" value="Unassembled WGS sequence"/>
</dbReference>
<dbReference type="InterPro" id="IPR014001">
    <property type="entry name" value="Helicase_ATP-bd"/>
</dbReference>
<organism evidence="6 7">
    <name type="scientific">Roseateles saccharophilus</name>
    <name type="common">Pseudomonas saccharophila</name>
    <dbReference type="NCBI Taxonomy" id="304"/>
    <lineage>
        <taxon>Bacteria</taxon>
        <taxon>Pseudomonadati</taxon>
        <taxon>Pseudomonadota</taxon>
        <taxon>Betaproteobacteria</taxon>
        <taxon>Burkholderiales</taxon>
        <taxon>Sphaerotilaceae</taxon>
        <taxon>Roseateles</taxon>
    </lineage>
</organism>
<dbReference type="SMART" id="SM00490">
    <property type="entry name" value="HELICc"/>
    <property type="match status" value="1"/>
</dbReference>
<feature type="region of interest" description="Disordered" evidence="3">
    <location>
        <begin position="571"/>
        <end position="592"/>
    </location>
</feature>
<feature type="region of interest" description="Disordered" evidence="3">
    <location>
        <begin position="621"/>
        <end position="658"/>
    </location>
</feature>
<keyword evidence="2" id="KW-0067">ATP-binding</keyword>
<keyword evidence="1" id="KW-0547">Nucleotide-binding</keyword>
<evidence type="ECO:0000256" key="2">
    <source>
        <dbReference type="ARBA" id="ARBA00022840"/>
    </source>
</evidence>
<dbReference type="EMBL" id="SMBU01000001">
    <property type="protein sequence ID" value="TCV04415.1"/>
    <property type="molecule type" value="Genomic_DNA"/>
</dbReference>
<dbReference type="SUPFAM" id="SSF52540">
    <property type="entry name" value="P-loop containing nucleoside triphosphate hydrolases"/>
    <property type="match status" value="2"/>
</dbReference>
<evidence type="ECO:0000256" key="1">
    <source>
        <dbReference type="ARBA" id="ARBA00022741"/>
    </source>
</evidence>
<evidence type="ECO:0000256" key="3">
    <source>
        <dbReference type="SAM" id="MobiDB-lite"/>
    </source>
</evidence>
<dbReference type="RefSeq" id="WP_207911061.1">
    <property type="nucleotide sequence ID" value="NZ_CBCSGL010000004.1"/>
</dbReference>
<accession>A0A4R3VMM4</accession>
<sequence>MLEEEGVIHQAPYLESTPRYKPGKAFGKIDGLDAAAAELLQVMSKPDPTGKQLLFDPPYTHQAQSLKSVAVDGRNAVIMTGTGSGKTESFVMPIMAKLATEAKHRPAVFAQSAMRALILYPMNALVNDQLGRLRAMFGDARVVALFKKWGGRPPRFARYTSRTPYAGVRTKDKDGRKLKAFSTFYVNHLEQARGDDPEKSANSSSLIESLKSRGKWPGKPDMERWYYGKGKGKAAHWQDADKNFVRAVTLPDDTELVTRHEVQQAAPDLLVTNYSMLEYMLMRPVERPIFDQTRDWLKANPKEKFLIVLDEAHLYRGASGTEVGLLLRRLRDRLDITPDRFQVICATASFESEENAPSFASKLAGVPVELFDTIVGDRLYRDGAGTGSEAEAQLLADIDMTEAGFYSADESIKAAAAAPFLRSRGLKPPGDLGVLLHAALEAYAPLSLLVNHTMGQARPVSELGAFIFPRVEQRLADLAVTNLAALATNARKKADDPSLLPCRVHSFFRGLRGLWACLDPDCSELSPDERSATGKLYAQPREICGCGSRVLEFYTCRVCGSPYARGYCENPESPDSVWNEPGTPLRTSGGEIDPLNPLDMLLVKPGNPELAEPWNLDLRTLQMNSDTPGGRTRTVYLPPSRLPAGTKDEDDDGEDQPQIAGKFRRCGICEMGSTHQDSPVQDHETKGDQPFQVLLGKQLQVQPPGNKPATAFAPLRGRKVLAFSDSRQVAARLAPNLQMYAARDALRPLMVRGWQRLEQLKGYTLRLNDIYAAVLLAAAELGVRLRPELSEHESFSEYATVIEKVQQGVLDNDADLIELCMEIRSGDGAPEAFLADIVSTMRDRLLGLEALAIASVVERADRRSTIEKLPDIPGIATDPETKVQLARAWLRQWTTAGCWMHGMKGRWYKHHPDRKVRVESRSGTFRKLERWLRTTEAKKQFKQQWLPALLKAFCEPMSQTEYRLVGNNVSLALGGKWVRCADCKSVHRPVGNIKFCLDCGHEAVEPMDPETDIVFAKRKGYYRRSIQAALGPNPEVPMALIAAEHTAQLNAAGNEGVFSKSEVNELLFQDVQLPPDDERRPRVAIDVLSSTTTMEVGIDIGQLSAVALRNMPPGRANYQQRAGRAGRRGNSIATVVAFGGSDTHDEHFFSKPKDMISGPVVDPTLTLDNRDIAMRHVRAFLLQAYHRERLPSVDSSKDGSLFSVLGNVADFLMPGSPLNLDDFKQWLQANEEALRARVQTWMPVELSPGDRDWLLAEMVSQTSREIEKAVIARIDEPRPKAPRQQHDDPLDELEAQAEADEEKPPLSSASPALLDTLLYKGVLPRYAFPTDVATFHVFAPDSNKFRPKFDFVPSQGLNVALSQYAPGKQVWISGKCYTSGAIYSPFERDRKQQWVNRKLYLECGQCGYAYTTDAEGEVKKGSRLNCPACEGSLTLGPAAFWMRPTGFAHPIDEPPVTSPDDMPLTSYATRARLTLKSPDETEWTTVSDRIRFFAARPHLLVSNTGPKRKGYTYCDTCGRIEATAEATGKLLRAHLKPYPDDKQPKCTHGFVPDGIVLGTDFVTDVALFSFRLDDPYRLKAGETITQIALRTVSEALARAACNELQIDPGEIQAEFRGALSQDGVAGLETEIFLYDTLPGGAGFAKAAAERGTSLFVEALRLMEECPNSGCDSSCYRCLRTFRNRMDHSALDRHAGAALLRAVLDRPTVSFDRARLQVAADLLAQDLRRQVSEGWGVTVTTGKFLDDGDTHEGVEVNDSSGARHLLIVRNPVVNLQYDTASALPGPWSSVTSVSELEIRKSLPKATQAALRAITGRE</sequence>
<dbReference type="GO" id="GO:0006289">
    <property type="term" value="P:nucleotide-excision repair"/>
    <property type="evidence" value="ECO:0007669"/>
    <property type="project" value="TreeGrafter"/>
</dbReference>
<evidence type="ECO:0000259" key="5">
    <source>
        <dbReference type="PROSITE" id="PS51194"/>
    </source>
</evidence>
<comment type="caution">
    <text evidence="6">The sequence shown here is derived from an EMBL/GenBank/DDBJ whole genome shotgun (WGS) entry which is preliminary data.</text>
</comment>
<dbReference type="SMART" id="SM00487">
    <property type="entry name" value="DEXDc"/>
    <property type="match status" value="1"/>
</dbReference>
<protein>
    <submittedName>
        <fullName evidence="6">Helicase-like protein</fullName>
    </submittedName>
</protein>
<evidence type="ECO:0000259" key="4">
    <source>
        <dbReference type="PROSITE" id="PS51192"/>
    </source>
</evidence>
<dbReference type="PANTHER" id="PTHR47957">
    <property type="entry name" value="ATP-DEPENDENT HELICASE HRQ1"/>
    <property type="match status" value="1"/>
</dbReference>
<reference evidence="6 7" key="1">
    <citation type="submission" date="2019-03" db="EMBL/GenBank/DDBJ databases">
        <title>Genomic Encyclopedia of Type Strains, Phase IV (KMG-IV): sequencing the most valuable type-strain genomes for metagenomic binning, comparative biology and taxonomic classification.</title>
        <authorList>
            <person name="Goeker M."/>
        </authorList>
    </citation>
    <scope>NUCLEOTIDE SEQUENCE [LARGE SCALE GENOMIC DNA]</scope>
    <source>
        <strain evidence="6 7">DSM 654</strain>
    </source>
</reference>
<name>A0A4R3VMM4_ROSSA</name>